<dbReference type="Proteomes" id="UP000286287">
    <property type="component" value="Unassembled WGS sequence"/>
</dbReference>
<evidence type="ECO:0000313" key="1">
    <source>
        <dbReference type="EMBL" id="RJF72340.1"/>
    </source>
</evidence>
<name>A0A418V8C7_9DEIO</name>
<comment type="caution">
    <text evidence="1">The sequence shown here is derived from an EMBL/GenBank/DDBJ whole genome shotgun (WGS) entry which is preliminary data.</text>
</comment>
<proteinExistence type="predicted"/>
<dbReference type="AlphaFoldDB" id="A0A418V8C7"/>
<dbReference type="EMBL" id="QYUJ01000014">
    <property type="protein sequence ID" value="RJF72340.1"/>
    <property type="molecule type" value="Genomic_DNA"/>
</dbReference>
<reference evidence="1 2" key="1">
    <citation type="submission" date="2018-09" db="EMBL/GenBank/DDBJ databases">
        <authorList>
            <person name="Zhu H."/>
        </authorList>
    </citation>
    <scope>NUCLEOTIDE SEQUENCE [LARGE SCALE GENOMIC DNA]</scope>
    <source>
        <strain evidence="1 2">K2S05-167</strain>
    </source>
</reference>
<evidence type="ECO:0000313" key="2">
    <source>
        <dbReference type="Proteomes" id="UP000286287"/>
    </source>
</evidence>
<keyword evidence="2" id="KW-1185">Reference proteome</keyword>
<organism evidence="1 2">
    <name type="scientific">Deinococcus cavernae</name>
    <dbReference type="NCBI Taxonomy" id="2320857"/>
    <lineage>
        <taxon>Bacteria</taxon>
        <taxon>Thermotogati</taxon>
        <taxon>Deinococcota</taxon>
        <taxon>Deinococci</taxon>
        <taxon>Deinococcales</taxon>
        <taxon>Deinococcaceae</taxon>
        <taxon>Deinococcus</taxon>
    </lineage>
</organism>
<sequence>MALIFGAGLVTLVSCPQPSPPSSGSDFTSISGQVMDASLDESLKLTTGAWTGGAGSVYGTDDAGQKTKLGDLNANGSFTASLPVPSAAALKKVTVPETSSGCTGKITVSNPNAQISGLDVSVDANQDGTIAPITLTTDDQVNKTTGTGTATITWATGALVYADQAVNTSGNLACTADKTFTVSLNTNINYVKGWNKATLIMKSTVEYDSFEMVAQSTAVTMTSGTLPTNNWVLTSAVGIDLAGGMSQQSFSGKTLKNFAESFLHSNRN</sequence>
<protein>
    <submittedName>
        <fullName evidence="1">Uncharacterized protein</fullName>
    </submittedName>
</protein>
<accession>A0A418V8C7</accession>
<gene>
    <name evidence="1" type="ORF">D3875_13070</name>
</gene>